<evidence type="ECO:0000256" key="1">
    <source>
        <dbReference type="SAM" id="SignalP"/>
    </source>
</evidence>
<sequence length="54" mass="5610">MKTLLLCAAAIFTMSLSACAVHTPEGSIVIDPDSPYYGHPGGFCPPGQAKKGRC</sequence>
<evidence type="ECO:0008006" key="4">
    <source>
        <dbReference type="Google" id="ProtNLM"/>
    </source>
</evidence>
<gene>
    <name evidence="2" type="ORF">J506_0060</name>
</gene>
<accession>A0A009QHG1</accession>
<name>A0A009QHG1_ACIBA</name>
<dbReference type="AlphaFoldDB" id="A0A009QHG1"/>
<organism evidence="2 3">
    <name type="scientific">Acinetobacter baumannii 625974</name>
    <dbReference type="NCBI Taxonomy" id="1310607"/>
    <lineage>
        <taxon>Bacteria</taxon>
        <taxon>Pseudomonadati</taxon>
        <taxon>Pseudomonadota</taxon>
        <taxon>Gammaproteobacteria</taxon>
        <taxon>Moraxellales</taxon>
        <taxon>Moraxellaceae</taxon>
        <taxon>Acinetobacter</taxon>
        <taxon>Acinetobacter calcoaceticus/baumannii complex</taxon>
    </lineage>
</organism>
<dbReference type="EMBL" id="JEXD01000001">
    <property type="protein sequence ID" value="EXC09823.1"/>
    <property type="molecule type" value="Genomic_DNA"/>
</dbReference>
<dbReference type="PATRIC" id="fig|1310607.3.peg.61"/>
<evidence type="ECO:0000313" key="2">
    <source>
        <dbReference type="EMBL" id="EXC09823.1"/>
    </source>
</evidence>
<comment type="caution">
    <text evidence="2">The sequence shown here is derived from an EMBL/GenBank/DDBJ whole genome shotgun (WGS) entry which is preliminary data.</text>
</comment>
<feature type="signal peptide" evidence="1">
    <location>
        <begin position="1"/>
        <end position="20"/>
    </location>
</feature>
<feature type="chain" id="PRO_5001450304" description="Lipoprotein" evidence="1">
    <location>
        <begin position="21"/>
        <end position="54"/>
    </location>
</feature>
<proteinExistence type="predicted"/>
<dbReference type="GeneID" id="92892938"/>
<keyword evidence="1" id="KW-0732">Signal</keyword>
<dbReference type="RefSeq" id="WP_000854552.1">
    <property type="nucleotide sequence ID" value="NZ_JEXD01000001.1"/>
</dbReference>
<evidence type="ECO:0000313" key="3">
    <source>
        <dbReference type="Proteomes" id="UP000021108"/>
    </source>
</evidence>
<dbReference type="PROSITE" id="PS51257">
    <property type="entry name" value="PROKAR_LIPOPROTEIN"/>
    <property type="match status" value="1"/>
</dbReference>
<dbReference type="Proteomes" id="UP000021108">
    <property type="component" value="Unassembled WGS sequence"/>
</dbReference>
<protein>
    <recommendedName>
        <fullName evidence="4">Lipoprotein</fullName>
    </recommendedName>
</protein>
<reference evidence="2 3" key="1">
    <citation type="submission" date="2014-02" db="EMBL/GenBank/DDBJ databases">
        <title>Comparative genomics and transcriptomics to identify genetic mechanisms underlying the emergence of carbapenem resistant Acinetobacter baumannii (CRAb).</title>
        <authorList>
            <person name="Harris A.D."/>
            <person name="Johnson K.J."/>
            <person name="George J."/>
            <person name="Shefchek K."/>
            <person name="Daugherty S.C."/>
            <person name="Parankush S."/>
            <person name="Sadzewicz L."/>
            <person name="Tallon L."/>
            <person name="Sengamalay N."/>
            <person name="Hazen T.H."/>
            <person name="Rasko D.A."/>
        </authorList>
    </citation>
    <scope>NUCLEOTIDE SEQUENCE [LARGE SCALE GENOMIC DNA]</scope>
    <source>
        <strain evidence="2 3">625974</strain>
    </source>
</reference>